<comment type="similarity">
    <text evidence="3">Belongs to the class-III pyridoxal-phosphate-dependent aminotransferase family.</text>
</comment>
<dbReference type="InterPro" id="IPR015421">
    <property type="entry name" value="PyrdxlP-dep_Trfase_major"/>
</dbReference>
<dbReference type="SUPFAM" id="SSF53383">
    <property type="entry name" value="PLP-dependent transferases"/>
    <property type="match status" value="1"/>
</dbReference>
<dbReference type="Pfam" id="PF00202">
    <property type="entry name" value="Aminotran_3"/>
    <property type="match status" value="1"/>
</dbReference>
<comment type="caution">
    <text evidence="4">The sequence shown here is derived from an EMBL/GenBank/DDBJ whole genome shotgun (WGS) entry which is preliminary data.</text>
</comment>
<protein>
    <submittedName>
        <fullName evidence="4">Aminotransferase class III-fold pyridoxal phosphate-dependent enzyme</fullName>
    </submittedName>
</protein>
<accession>A0ABV1LFX6</accession>
<dbReference type="InterPro" id="IPR015422">
    <property type="entry name" value="PyrdxlP-dep_Trfase_small"/>
</dbReference>
<dbReference type="InterPro" id="IPR005814">
    <property type="entry name" value="Aminotrans_3"/>
</dbReference>
<keyword evidence="4" id="KW-0808">Transferase</keyword>
<dbReference type="PANTHER" id="PTHR43713">
    <property type="entry name" value="GLUTAMATE-1-SEMIALDEHYDE 2,1-AMINOMUTASE"/>
    <property type="match status" value="1"/>
</dbReference>
<comment type="cofactor">
    <cofactor evidence="1">
        <name>pyridoxal 5'-phosphate</name>
        <dbReference type="ChEBI" id="CHEBI:597326"/>
    </cofactor>
</comment>
<dbReference type="GO" id="GO:0008483">
    <property type="term" value="F:transaminase activity"/>
    <property type="evidence" value="ECO:0007669"/>
    <property type="project" value="UniProtKB-KW"/>
</dbReference>
<dbReference type="Gene3D" id="3.90.1150.10">
    <property type="entry name" value="Aspartate Aminotransferase, domain 1"/>
    <property type="match status" value="1"/>
</dbReference>
<reference evidence="4 5" key="1">
    <citation type="journal article" date="2024" name="Chem. Sci.">
        <title>Discovery of a lagriamide polyketide by integrated genome mining, isotopic labeling, and untargeted metabolomics.</title>
        <authorList>
            <person name="Fergusson C.H."/>
            <person name="Saulog J."/>
            <person name="Paulo B.S."/>
            <person name="Wilson D.M."/>
            <person name="Liu D.Y."/>
            <person name="Morehouse N.J."/>
            <person name="Waterworth S."/>
            <person name="Barkei J."/>
            <person name="Gray C.A."/>
            <person name="Kwan J.C."/>
            <person name="Eustaquio A.S."/>
            <person name="Linington R.G."/>
        </authorList>
    </citation>
    <scope>NUCLEOTIDE SEQUENCE [LARGE SCALE GENOMIC DNA]</scope>
    <source>
        <strain evidence="4 5">RL17-338-BIF-B</strain>
    </source>
</reference>
<keyword evidence="4" id="KW-0032">Aminotransferase</keyword>
<dbReference type="InterPro" id="IPR049704">
    <property type="entry name" value="Aminotrans_3_PPA_site"/>
</dbReference>
<evidence type="ECO:0000256" key="3">
    <source>
        <dbReference type="RuleBase" id="RU003560"/>
    </source>
</evidence>
<keyword evidence="2 3" id="KW-0663">Pyridoxal phosphate</keyword>
<organism evidence="4 5">
    <name type="scientific">Paraburkholderia acidicola</name>
    <dbReference type="NCBI Taxonomy" id="1912599"/>
    <lineage>
        <taxon>Bacteria</taxon>
        <taxon>Pseudomonadati</taxon>
        <taxon>Pseudomonadota</taxon>
        <taxon>Betaproteobacteria</taxon>
        <taxon>Burkholderiales</taxon>
        <taxon>Burkholderiaceae</taxon>
        <taxon>Paraburkholderia</taxon>
    </lineage>
</organism>
<gene>
    <name evidence="4" type="ORF">N0A02_00780</name>
</gene>
<evidence type="ECO:0000256" key="2">
    <source>
        <dbReference type="ARBA" id="ARBA00022898"/>
    </source>
</evidence>
<dbReference type="Proteomes" id="UP001469089">
    <property type="component" value="Unassembled WGS sequence"/>
</dbReference>
<dbReference type="PANTHER" id="PTHR43713:SF3">
    <property type="entry name" value="GLUTAMATE-1-SEMIALDEHYDE 2,1-AMINOMUTASE 1, CHLOROPLASTIC-RELATED"/>
    <property type="match status" value="1"/>
</dbReference>
<keyword evidence="5" id="KW-1185">Reference proteome</keyword>
<name>A0ABV1LFX6_9BURK</name>
<evidence type="ECO:0000313" key="4">
    <source>
        <dbReference type="EMBL" id="MEQ5837972.1"/>
    </source>
</evidence>
<dbReference type="PROSITE" id="PS00600">
    <property type="entry name" value="AA_TRANSFER_CLASS_3"/>
    <property type="match status" value="1"/>
</dbReference>
<proteinExistence type="inferred from homology"/>
<evidence type="ECO:0000256" key="1">
    <source>
        <dbReference type="ARBA" id="ARBA00001933"/>
    </source>
</evidence>
<dbReference type="RefSeq" id="WP_349540888.1">
    <property type="nucleotide sequence ID" value="NZ_JAOALG010000001.1"/>
</dbReference>
<dbReference type="Gene3D" id="3.40.640.10">
    <property type="entry name" value="Type I PLP-dependent aspartate aminotransferase-like (Major domain)"/>
    <property type="match status" value="1"/>
</dbReference>
<evidence type="ECO:0000313" key="5">
    <source>
        <dbReference type="Proteomes" id="UP001469089"/>
    </source>
</evidence>
<sequence>MSKDRELRDRAQIVIPGGMYGHQKADWLPPAYPQYFERSEGTRLWDVDGNCYIDYMCGYGINLFGYGERSIDEAARKQAALCDGMTGPAPVIVELAEKLVSMISHADWAMFCKNGTDANSIAMVCARAYANKKKILIATGTYHGSAPWCTPIEEGITPEDRANNVYFEYNNLESLRAAFKQHEGDVAGVFATPFRHEILADQFDATAEYAREARRLCDEHDALLIIDEVRTGFRLARGSSWDAFDVKPDLSSWGKVLANGYPISAVVGSEKARTAASKIFVTGSFWFSAVPMAAALQTLKLIETTDYLEVSLTLGHALRSGIQEQAERYGFDLHQTGPVQMPQILFANDKEMKLGFAWTQAVLRRGVYLHPFHNMFFNAAMTRADIAETLEATEASFKEVLNDPSRLQPFAEKT</sequence>
<dbReference type="InterPro" id="IPR015424">
    <property type="entry name" value="PyrdxlP-dep_Trfase"/>
</dbReference>
<dbReference type="EMBL" id="JAOALG010000001">
    <property type="protein sequence ID" value="MEQ5837972.1"/>
    <property type="molecule type" value="Genomic_DNA"/>
</dbReference>